<comment type="subcellular location">
    <subcellularLocation>
        <location evidence="1">Membrane</location>
        <topology evidence="1">Multi-pass membrane protein</topology>
    </subcellularLocation>
</comment>
<dbReference type="Pfam" id="PF00892">
    <property type="entry name" value="EamA"/>
    <property type="match status" value="2"/>
</dbReference>
<feature type="transmembrane region" description="Helical" evidence="5">
    <location>
        <begin position="256"/>
        <end position="273"/>
    </location>
</feature>
<name>A0A1I4UZ40_9PROT</name>
<keyword evidence="3 5" id="KW-1133">Transmembrane helix</keyword>
<feature type="transmembrane region" description="Helical" evidence="5">
    <location>
        <begin position="140"/>
        <end position="160"/>
    </location>
</feature>
<evidence type="ECO:0000256" key="2">
    <source>
        <dbReference type="ARBA" id="ARBA00022692"/>
    </source>
</evidence>
<gene>
    <name evidence="7" type="ORF">SAMN05421863_107311</name>
</gene>
<sequence>MHSLWMLVAGFMFACMGMLVKLGAVYFSSIELVFYRSLIGLFLTYLAMRTRRMPLITKYWKIHCWRGLFGLGGLLLFFYCITQLPLATAISLNNTWPLFLALLTAIILKERFHWVLVMTILLGFIGVVLLLRPTLHEDQWQAGLIGLMSGIFASLAHLNLKQLGKLGESEWVVVFYFTLICTVITGIWLWLTAFSAIDSNNLWILVGVGITATLAQLALTRAYRVGKTMVVSALAYSTVLFAGLWDVFLWHEALPISAWVGMGMIMLGGALSLRSASISKCWQALDSIIFTW</sequence>
<proteinExistence type="predicted"/>
<accession>A0A1I4UZ40</accession>
<feature type="transmembrane region" description="Helical" evidence="5">
    <location>
        <begin position="62"/>
        <end position="84"/>
    </location>
</feature>
<feature type="domain" description="EamA" evidence="6">
    <location>
        <begin position="144"/>
        <end position="272"/>
    </location>
</feature>
<feature type="transmembrane region" description="Helical" evidence="5">
    <location>
        <begin position="33"/>
        <end position="50"/>
    </location>
</feature>
<dbReference type="Proteomes" id="UP000183287">
    <property type="component" value="Unassembled WGS sequence"/>
</dbReference>
<feature type="domain" description="EamA" evidence="6">
    <location>
        <begin position="4"/>
        <end position="131"/>
    </location>
</feature>
<dbReference type="SUPFAM" id="SSF103481">
    <property type="entry name" value="Multidrug resistance efflux transporter EmrE"/>
    <property type="match status" value="2"/>
</dbReference>
<dbReference type="GO" id="GO:0016020">
    <property type="term" value="C:membrane"/>
    <property type="evidence" value="ECO:0007669"/>
    <property type="project" value="UniProtKB-SubCell"/>
</dbReference>
<dbReference type="OrthoDB" id="8524934at2"/>
<dbReference type="STRING" id="44574.AAW31_18320"/>
<dbReference type="RefSeq" id="WP_074906854.1">
    <property type="nucleotide sequence ID" value="NZ_FOUB01000073.1"/>
</dbReference>
<dbReference type="EMBL" id="FOUB01000073">
    <property type="protein sequence ID" value="SFM94191.1"/>
    <property type="molecule type" value="Genomic_DNA"/>
</dbReference>
<keyword evidence="4 5" id="KW-0472">Membrane</keyword>
<feature type="transmembrane region" description="Helical" evidence="5">
    <location>
        <begin position="115"/>
        <end position="134"/>
    </location>
</feature>
<dbReference type="InterPro" id="IPR037185">
    <property type="entry name" value="EmrE-like"/>
</dbReference>
<evidence type="ECO:0000313" key="7">
    <source>
        <dbReference type="EMBL" id="SFM94191.1"/>
    </source>
</evidence>
<feature type="transmembrane region" description="Helical" evidence="5">
    <location>
        <begin position="172"/>
        <end position="190"/>
    </location>
</feature>
<evidence type="ECO:0000313" key="8">
    <source>
        <dbReference type="Proteomes" id="UP000183287"/>
    </source>
</evidence>
<feature type="transmembrane region" description="Helical" evidence="5">
    <location>
        <begin position="7"/>
        <end position="27"/>
    </location>
</feature>
<keyword evidence="8" id="KW-1185">Reference proteome</keyword>
<dbReference type="PANTHER" id="PTHR22911">
    <property type="entry name" value="ACYL-MALONYL CONDENSING ENZYME-RELATED"/>
    <property type="match status" value="1"/>
</dbReference>
<evidence type="ECO:0000256" key="4">
    <source>
        <dbReference type="ARBA" id="ARBA00023136"/>
    </source>
</evidence>
<evidence type="ECO:0000256" key="5">
    <source>
        <dbReference type="SAM" id="Phobius"/>
    </source>
</evidence>
<feature type="transmembrane region" description="Helical" evidence="5">
    <location>
        <begin position="231"/>
        <end position="250"/>
    </location>
</feature>
<keyword evidence="2 5" id="KW-0812">Transmembrane</keyword>
<organism evidence="7 8">
    <name type="scientific">Nitrosomonas communis</name>
    <dbReference type="NCBI Taxonomy" id="44574"/>
    <lineage>
        <taxon>Bacteria</taxon>
        <taxon>Pseudomonadati</taxon>
        <taxon>Pseudomonadota</taxon>
        <taxon>Betaproteobacteria</taxon>
        <taxon>Nitrosomonadales</taxon>
        <taxon>Nitrosomonadaceae</taxon>
        <taxon>Nitrosomonas</taxon>
    </lineage>
</organism>
<reference evidence="8" key="1">
    <citation type="submission" date="2016-10" db="EMBL/GenBank/DDBJ databases">
        <authorList>
            <person name="Varghese N."/>
            <person name="Submissions S."/>
        </authorList>
    </citation>
    <scope>NUCLEOTIDE SEQUENCE [LARGE SCALE GENOMIC DNA]</scope>
    <source>
        <strain evidence="8">Nm44</strain>
    </source>
</reference>
<dbReference type="AlphaFoldDB" id="A0A1I4UZ40"/>
<dbReference type="InterPro" id="IPR000620">
    <property type="entry name" value="EamA_dom"/>
</dbReference>
<protein>
    <submittedName>
        <fullName evidence="7">S-adenosylmethionine uptake transporter</fullName>
    </submittedName>
</protein>
<feature type="transmembrane region" description="Helical" evidence="5">
    <location>
        <begin position="202"/>
        <end position="219"/>
    </location>
</feature>
<evidence type="ECO:0000256" key="3">
    <source>
        <dbReference type="ARBA" id="ARBA00022989"/>
    </source>
</evidence>
<dbReference type="PANTHER" id="PTHR22911:SF6">
    <property type="entry name" value="SOLUTE CARRIER FAMILY 35 MEMBER G1"/>
    <property type="match status" value="1"/>
</dbReference>
<evidence type="ECO:0000256" key="1">
    <source>
        <dbReference type="ARBA" id="ARBA00004141"/>
    </source>
</evidence>
<evidence type="ECO:0000259" key="6">
    <source>
        <dbReference type="Pfam" id="PF00892"/>
    </source>
</evidence>
<feature type="transmembrane region" description="Helical" evidence="5">
    <location>
        <begin position="90"/>
        <end position="108"/>
    </location>
</feature>